<evidence type="ECO:0000313" key="4">
    <source>
        <dbReference type="WBParaSite" id="Hba_08522"/>
    </source>
</evidence>
<reference evidence="4" key="1">
    <citation type="submission" date="2016-11" db="UniProtKB">
        <authorList>
            <consortium name="WormBaseParasite"/>
        </authorList>
    </citation>
    <scope>IDENTIFICATION</scope>
</reference>
<protein>
    <submittedName>
        <fullName evidence="4">Exosome complex protein</fullName>
    </submittedName>
</protein>
<evidence type="ECO:0000313" key="3">
    <source>
        <dbReference type="Proteomes" id="UP000095283"/>
    </source>
</evidence>
<feature type="region of interest" description="Disordered" evidence="2">
    <location>
        <begin position="1"/>
        <end position="22"/>
    </location>
</feature>
<organism evidence="3 4">
    <name type="scientific">Heterorhabditis bacteriophora</name>
    <name type="common">Entomopathogenic nematode worm</name>
    <dbReference type="NCBI Taxonomy" id="37862"/>
    <lineage>
        <taxon>Eukaryota</taxon>
        <taxon>Metazoa</taxon>
        <taxon>Ecdysozoa</taxon>
        <taxon>Nematoda</taxon>
        <taxon>Chromadorea</taxon>
        <taxon>Rhabditida</taxon>
        <taxon>Rhabditina</taxon>
        <taxon>Rhabditomorpha</taxon>
        <taxon>Strongyloidea</taxon>
        <taxon>Heterorhabditidae</taxon>
        <taxon>Heterorhabditis</taxon>
    </lineage>
</organism>
<keyword evidence="3" id="KW-1185">Reference proteome</keyword>
<sequence>MNQKNHEIKETKDFNKKGNESNKTDRELTLSTCFDTLKNITDLSNINIKDMLSFEKNELTAETARQCVDVLEELIDKINNMNTSTSQKEQFRSILVLMLSEMCEADCNNILFSTSAKKNKKYRELLDKMHLDFQQERDEHNELRRKYNEKEKDSKVAVPGISLSVTLKNNTRRLKPPECVEGMNESELEKKEFEEKWKRISVPDNYKDKVNRAHVKPSSSGNQVIIKGGKKN</sequence>
<dbReference type="WBParaSite" id="Hba_08522">
    <property type="protein sequence ID" value="Hba_08522"/>
    <property type="gene ID" value="Hba_08522"/>
</dbReference>
<feature type="region of interest" description="Disordered" evidence="2">
    <location>
        <begin position="211"/>
        <end position="232"/>
    </location>
</feature>
<name>A0A1I7WTL2_HETBA</name>
<accession>A0A1I7WTL2</accession>
<evidence type="ECO:0000256" key="1">
    <source>
        <dbReference type="SAM" id="Coils"/>
    </source>
</evidence>
<proteinExistence type="predicted"/>
<dbReference type="AlphaFoldDB" id="A0A1I7WTL2"/>
<evidence type="ECO:0000256" key="2">
    <source>
        <dbReference type="SAM" id="MobiDB-lite"/>
    </source>
</evidence>
<dbReference type="Proteomes" id="UP000095283">
    <property type="component" value="Unplaced"/>
</dbReference>
<keyword evidence="1" id="KW-0175">Coiled coil</keyword>
<feature type="coiled-coil region" evidence="1">
    <location>
        <begin position="126"/>
        <end position="153"/>
    </location>
</feature>